<dbReference type="EMBL" id="ML208287">
    <property type="protein sequence ID" value="TFK72288.1"/>
    <property type="molecule type" value="Genomic_DNA"/>
</dbReference>
<gene>
    <name evidence="1" type="ORF">BDN72DRAFT_855611</name>
</gene>
<protein>
    <submittedName>
        <fullName evidence="1">Uncharacterized protein</fullName>
    </submittedName>
</protein>
<evidence type="ECO:0000313" key="2">
    <source>
        <dbReference type="Proteomes" id="UP000308600"/>
    </source>
</evidence>
<proteinExistence type="predicted"/>
<evidence type="ECO:0000313" key="1">
    <source>
        <dbReference type="EMBL" id="TFK72288.1"/>
    </source>
</evidence>
<sequence length="163" mass="16534">MIPLAYLLLLSAEFISYTDSCIDAPGSPSTTCGCSRATEDNIVKCFNCEISLDHALVQLGQNLVDTWIDQCNAAGADVPVATVSGGKSEATSVPHNNTSTSPSSQAPPIPTTTAPLPPTETGPSTGANPKGGSTGHGVMNTTPQTLVGIVLCAVTLSASSVFL</sequence>
<organism evidence="1 2">
    <name type="scientific">Pluteus cervinus</name>
    <dbReference type="NCBI Taxonomy" id="181527"/>
    <lineage>
        <taxon>Eukaryota</taxon>
        <taxon>Fungi</taxon>
        <taxon>Dikarya</taxon>
        <taxon>Basidiomycota</taxon>
        <taxon>Agaricomycotina</taxon>
        <taxon>Agaricomycetes</taxon>
        <taxon>Agaricomycetidae</taxon>
        <taxon>Agaricales</taxon>
        <taxon>Pluteineae</taxon>
        <taxon>Pluteaceae</taxon>
        <taxon>Pluteus</taxon>
    </lineage>
</organism>
<name>A0ACD3B2S1_9AGAR</name>
<accession>A0ACD3B2S1</accession>
<keyword evidence="2" id="KW-1185">Reference proteome</keyword>
<dbReference type="Proteomes" id="UP000308600">
    <property type="component" value="Unassembled WGS sequence"/>
</dbReference>
<reference evidence="1 2" key="1">
    <citation type="journal article" date="2019" name="Nat. Ecol. Evol.">
        <title>Megaphylogeny resolves global patterns of mushroom evolution.</title>
        <authorList>
            <person name="Varga T."/>
            <person name="Krizsan K."/>
            <person name="Foldi C."/>
            <person name="Dima B."/>
            <person name="Sanchez-Garcia M."/>
            <person name="Sanchez-Ramirez S."/>
            <person name="Szollosi G.J."/>
            <person name="Szarkandi J.G."/>
            <person name="Papp V."/>
            <person name="Albert L."/>
            <person name="Andreopoulos W."/>
            <person name="Angelini C."/>
            <person name="Antonin V."/>
            <person name="Barry K.W."/>
            <person name="Bougher N.L."/>
            <person name="Buchanan P."/>
            <person name="Buyck B."/>
            <person name="Bense V."/>
            <person name="Catcheside P."/>
            <person name="Chovatia M."/>
            <person name="Cooper J."/>
            <person name="Damon W."/>
            <person name="Desjardin D."/>
            <person name="Finy P."/>
            <person name="Geml J."/>
            <person name="Haridas S."/>
            <person name="Hughes K."/>
            <person name="Justo A."/>
            <person name="Karasinski D."/>
            <person name="Kautmanova I."/>
            <person name="Kiss B."/>
            <person name="Kocsube S."/>
            <person name="Kotiranta H."/>
            <person name="LaButti K.M."/>
            <person name="Lechner B.E."/>
            <person name="Liimatainen K."/>
            <person name="Lipzen A."/>
            <person name="Lukacs Z."/>
            <person name="Mihaltcheva S."/>
            <person name="Morgado L.N."/>
            <person name="Niskanen T."/>
            <person name="Noordeloos M.E."/>
            <person name="Ohm R.A."/>
            <person name="Ortiz-Santana B."/>
            <person name="Ovrebo C."/>
            <person name="Racz N."/>
            <person name="Riley R."/>
            <person name="Savchenko A."/>
            <person name="Shiryaev A."/>
            <person name="Soop K."/>
            <person name="Spirin V."/>
            <person name="Szebenyi C."/>
            <person name="Tomsovsky M."/>
            <person name="Tulloss R.E."/>
            <person name="Uehling J."/>
            <person name="Grigoriev I.V."/>
            <person name="Vagvolgyi C."/>
            <person name="Papp T."/>
            <person name="Martin F.M."/>
            <person name="Miettinen O."/>
            <person name="Hibbett D.S."/>
            <person name="Nagy L.G."/>
        </authorList>
    </citation>
    <scope>NUCLEOTIDE SEQUENCE [LARGE SCALE GENOMIC DNA]</scope>
    <source>
        <strain evidence="1 2">NL-1719</strain>
    </source>
</reference>